<reference evidence="2 3" key="1">
    <citation type="journal article" date="2019" name="Plant Biotechnol. J.">
        <title>The red bayberry genome and genetic basis of sex determination.</title>
        <authorList>
            <person name="Jia H.M."/>
            <person name="Jia H.J."/>
            <person name="Cai Q.L."/>
            <person name="Wang Y."/>
            <person name="Zhao H.B."/>
            <person name="Yang W.F."/>
            <person name="Wang G.Y."/>
            <person name="Li Y.H."/>
            <person name="Zhan D.L."/>
            <person name="Shen Y.T."/>
            <person name="Niu Q.F."/>
            <person name="Chang L."/>
            <person name="Qiu J."/>
            <person name="Zhao L."/>
            <person name="Xie H.B."/>
            <person name="Fu W.Y."/>
            <person name="Jin J."/>
            <person name="Li X.W."/>
            <person name="Jiao Y."/>
            <person name="Zhou C.C."/>
            <person name="Tu T."/>
            <person name="Chai C.Y."/>
            <person name="Gao J.L."/>
            <person name="Fan L.J."/>
            <person name="van de Weg E."/>
            <person name="Wang J.Y."/>
            <person name="Gao Z.S."/>
        </authorList>
    </citation>
    <scope>NUCLEOTIDE SEQUENCE [LARGE SCALE GENOMIC DNA]</scope>
    <source>
        <tissue evidence="2">Leaves</tissue>
    </source>
</reference>
<evidence type="ECO:0000256" key="1">
    <source>
        <dbReference type="SAM" id="Phobius"/>
    </source>
</evidence>
<dbReference type="GO" id="GO:0031293">
    <property type="term" value="P:membrane protein intracellular domain proteolysis"/>
    <property type="evidence" value="ECO:0007669"/>
    <property type="project" value="TreeGrafter"/>
</dbReference>
<keyword evidence="2" id="KW-0378">Hydrolase</keyword>
<dbReference type="GO" id="GO:0005737">
    <property type="term" value="C:cytoplasm"/>
    <property type="evidence" value="ECO:0007669"/>
    <property type="project" value="TreeGrafter"/>
</dbReference>
<dbReference type="InterPro" id="IPR001193">
    <property type="entry name" value="MBTPS2"/>
</dbReference>
<comment type="caution">
    <text evidence="2">The sequence shown here is derived from an EMBL/GenBank/DDBJ whole genome shotgun (WGS) entry which is preliminary data.</text>
</comment>
<dbReference type="GO" id="GO:0004222">
    <property type="term" value="F:metalloendopeptidase activity"/>
    <property type="evidence" value="ECO:0007669"/>
    <property type="project" value="InterPro"/>
</dbReference>
<dbReference type="PANTHER" id="PTHR13325:SF3">
    <property type="entry name" value="MEMBRANE-BOUND TRANSCRIPTION FACTOR SITE-2 PROTEASE"/>
    <property type="match status" value="1"/>
</dbReference>
<protein>
    <submittedName>
        <fullName evidence="2">Membrane-bound transcription factor site-2 protease</fullName>
    </submittedName>
</protein>
<accession>A0A6A1WCD9</accession>
<feature type="transmembrane region" description="Helical" evidence="1">
    <location>
        <begin position="113"/>
        <end position="136"/>
    </location>
</feature>
<dbReference type="GO" id="GO:0016020">
    <property type="term" value="C:membrane"/>
    <property type="evidence" value="ECO:0007669"/>
    <property type="project" value="InterPro"/>
</dbReference>
<feature type="transmembrane region" description="Helical" evidence="1">
    <location>
        <begin position="69"/>
        <end position="93"/>
    </location>
</feature>
<keyword evidence="2" id="KW-0645">Protease</keyword>
<keyword evidence="1" id="KW-1133">Transmembrane helix</keyword>
<dbReference type="AlphaFoldDB" id="A0A6A1WCD9"/>
<dbReference type="GO" id="GO:1905897">
    <property type="term" value="P:regulation of response to endoplasmic reticulum stress"/>
    <property type="evidence" value="ECO:0007669"/>
    <property type="project" value="TreeGrafter"/>
</dbReference>
<dbReference type="PANTHER" id="PTHR13325">
    <property type="entry name" value="PROTEASE M50 MEMBRANE-BOUND TRANSCRIPTION FACTOR SITE 2 PROTEASE"/>
    <property type="match status" value="1"/>
</dbReference>
<gene>
    <name evidence="2" type="ORF">CJ030_MR2G006817</name>
</gene>
<keyword evidence="1" id="KW-0472">Membrane</keyword>
<organism evidence="2 3">
    <name type="scientific">Morella rubra</name>
    <name type="common">Chinese bayberry</name>
    <dbReference type="NCBI Taxonomy" id="262757"/>
    <lineage>
        <taxon>Eukaryota</taxon>
        <taxon>Viridiplantae</taxon>
        <taxon>Streptophyta</taxon>
        <taxon>Embryophyta</taxon>
        <taxon>Tracheophyta</taxon>
        <taxon>Spermatophyta</taxon>
        <taxon>Magnoliopsida</taxon>
        <taxon>eudicotyledons</taxon>
        <taxon>Gunneridae</taxon>
        <taxon>Pentapetalae</taxon>
        <taxon>rosids</taxon>
        <taxon>fabids</taxon>
        <taxon>Fagales</taxon>
        <taxon>Myricaceae</taxon>
        <taxon>Morella</taxon>
    </lineage>
</organism>
<name>A0A6A1WCD9_9ROSI</name>
<dbReference type="OrthoDB" id="1737417at2759"/>
<dbReference type="EMBL" id="RXIC02000020">
    <property type="protein sequence ID" value="KAB1221607.1"/>
    <property type="molecule type" value="Genomic_DNA"/>
</dbReference>
<evidence type="ECO:0000313" key="2">
    <source>
        <dbReference type="EMBL" id="KAB1221607.1"/>
    </source>
</evidence>
<proteinExistence type="predicted"/>
<sequence>MEMEGRRVRRFGRGRIRSQTRSVLPLRHTVTSTAYLSNTISCWYCDYKIAALNEPLFRFGRRHARILRVWFSIGTGFGLTTLLAVTLILLWELGKAVHLFPQNKELDNLSTDLLFGFSPSVSGLSMSFTDAGYILFSTLISVSMHEFGHALAAACSEGIQMEYIAVFVAALFPGALVAFNHELLQALPQFTALRIYCAGVWHNAVVVDWFYSSCRCSCVPSTYKMKVPWYCITSMSCVQT</sequence>
<evidence type="ECO:0000313" key="3">
    <source>
        <dbReference type="Proteomes" id="UP000516437"/>
    </source>
</evidence>
<keyword evidence="1" id="KW-0812">Transmembrane</keyword>
<keyword evidence="3" id="KW-1185">Reference proteome</keyword>
<dbReference type="Proteomes" id="UP000516437">
    <property type="component" value="Chromosome 2"/>
</dbReference>